<dbReference type="EMBL" id="DF236958">
    <property type="protein sequence ID" value="GAQ78210.1"/>
    <property type="molecule type" value="Genomic_DNA"/>
</dbReference>
<feature type="repeat" description="PPR" evidence="2">
    <location>
        <begin position="351"/>
        <end position="386"/>
    </location>
</feature>
<keyword evidence="6" id="KW-1185">Reference proteome</keyword>
<feature type="repeat" description="PPR" evidence="2">
    <location>
        <begin position="562"/>
        <end position="596"/>
    </location>
</feature>
<protein>
    <submittedName>
        <fullName evidence="5">Putative Pentatricopeptide repeat domain containing protein</fullName>
    </submittedName>
</protein>
<dbReference type="InterPro" id="IPR011990">
    <property type="entry name" value="TPR-like_helical_dom_sf"/>
</dbReference>
<reference evidence="5 6" key="1">
    <citation type="journal article" date="2014" name="Nat. Commun.">
        <title>Klebsormidium flaccidum genome reveals primary factors for plant terrestrial adaptation.</title>
        <authorList>
            <person name="Hori K."/>
            <person name="Maruyama F."/>
            <person name="Fujisawa T."/>
            <person name="Togashi T."/>
            <person name="Yamamoto N."/>
            <person name="Seo M."/>
            <person name="Sato S."/>
            <person name="Yamada T."/>
            <person name="Mori H."/>
            <person name="Tajima N."/>
            <person name="Moriyama T."/>
            <person name="Ikeuchi M."/>
            <person name="Watanabe M."/>
            <person name="Wada H."/>
            <person name="Kobayashi K."/>
            <person name="Saito M."/>
            <person name="Masuda T."/>
            <person name="Sasaki-Sekimoto Y."/>
            <person name="Mashiguchi K."/>
            <person name="Awai K."/>
            <person name="Shimojima M."/>
            <person name="Masuda S."/>
            <person name="Iwai M."/>
            <person name="Nobusawa T."/>
            <person name="Narise T."/>
            <person name="Kondo S."/>
            <person name="Saito H."/>
            <person name="Sato R."/>
            <person name="Murakawa M."/>
            <person name="Ihara Y."/>
            <person name="Oshima-Yamada Y."/>
            <person name="Ohtaka K."/>
            <person name="Satoh M."/>
            <person name="Sonobe K."/>
            <person name="Ishii M."/>
            <person name="Ohtani R."/>
            <person name="Kanamori-Sato M."/>
            <person name="Honoki R."/>
            <person name="Miyazaki D."/>
            <person name="Mochizuki H."/>
            <person name="Umetsu J."/>
            <person name="Higashi K."/>
            <person name="Shibata D."/>
            <person name="Kamiya Y."/>
            <person name="Sato N."/>
            <person name="Nakamura Y."/>
            <person name="Tabata S."/>
            <person name="Ida S."/>
            <person name="Kurokawa K."/>
            <person name="Ohta H."/>
        </authorList>
    </citation>
    <scope>NUCLEOTIDE SEQUENCE [LARGE SCALE GENOMIC DNA]</scope>
    <source>
        <strain evidence="5 6">NIES-2285</strain>
    </source>
</reference>
<dbReference type="Gene3D" id="1.25.40.10">
    <property type="entry name" value="Tetratricopeptide repeat domain"/>
    <property type="match status" value="5"/>
</dbReference>
<feature type="compositionally biased region" description="Basic and acidic residues" evidence="3">
    <location>
        <begin position="126"/>
        <end position="139"/>
    </location>
</feature>
<feature type="repeat" description="PPR" evidence="2">
    <location>
        <begin position="387"/>
        <end position="421"/>
    </location>
</feature>
<evidence type="ECO:0000313" key="5">
    <source>
        <dbReference type="EMBL" id="GAQ78210.1"/>
    </source>
</evidence>
<organism evidence="5 6">
    <name type="scientific">Klebsormidium nitens</name>
    <name type="common">Green alga</name>
    <name type="synonym">Ulothrix nitens</name>
    <dbReference type="NCBI Taxonomy" id="105231"/>
    <lineage>
        <taxon>Eukaryota</taxon>
        <taxon>Viridiplantae</taxon>
        <taxon>Streptophyta</taxon>
        <taxon>Klebsormidiophyceae</taxon>
        <taxon>Klebsormidiales</taxon>
        <taxon>Klebsormidiaceae</taxon>
        <taxon>Klebsormidium</taxon>
    </lineage>
</organism>
<dbReference type="Pfam" id="PF17177">
    <property type="entry name" value="PPR_long"/>
    <property type="match status" value="1"/>
</dbReference>
<feature type="compositionally biased region" description="Low complexity" evidence="3">
    <location>
        <begin position="192"/>
        <end position="202"/>
    </location>
</feature>
<dbReference type="Pfam" id="PF13812">
    <property type="entry name" value="PPR_3"/>
    <property type="match status" value="1"/>
</dbReference>
<dbReference type="PANTHER" id="PTHR47936">
    <property type="entry name" value="PPR_LONG DOMAIN-CONTAINING PROTEIN"/>
    <property type="match status" value="1"/>
</dbReference>
<dbReference type="PROSITE" id="PS51375">
    <property type="entry name" value="PPR"/>
    <property type="match status" value="11"/>
</dbReference>
<evidence type="ECO:0000313" key="6">
    <source>
        <dbReference type="Proteomes" id="UP000054558"/>
    </source>
</evidence>
<dbReference type="OMA" id="ACSHLEM"/>
<accession>A0A1Y1HIA2</accession>
<dbReference type="Proteomes" id="UP000054558">
    <property type="component" value="Unassembled WGS sequence"/>
</dbReference>
<dbReference type="AlphaFoldDB" id="A0A1Y1HIA2"/>
<dbReference type="OrthoDB" id="185373at2759"/>
<feature type="repeat" description="PPR" evidence="2">
    <location>
        <begin position="700"/>
        <end position="734"/>
    </location>
</feature>
<feature type="domain" description="PROP1-like PPR" evidence="4">
    <location>
        <begin position="323"/>
        <end position="476"/>
    </location>
</feature>
<evidence type="ECO:0000256" key="3">
    <source>
        <dbReference type="SAM" id="MobiDB-lite"/>
    </source>
</evidence>
<dbReference type="InterPro" id="IPR002885">
    <property type="entry name" value="PPR_rpt"/>
</dbReference>
<dbReference type="NCBIfam" id="TIGR00756">
    <property type="entry name" value="PPR"/>
    <property type="match status" value="10"/>
</dbReference>
<dbReference type="Pfam" id="PF13041">
    <property type="entry name" value="PPR_2"/>
    <property type="match status" value="2"/>
</dbReference>
<feature type="region of interest" description="Disordered" evidence="3">
    <location>
        <begin position="121"/>
        <end position="209"/>
    </location>
</feature>
<feature type="repeat" description="PPR" evidence="2">
    <location>
        <begin position="422"/>
        <end position="456"/>
    </location>
</feature>
<feature type="repeat" description="PPR" evidence="2">
    <location>
        <begin position="770"/>
        <end position="804"/>
    </location>
</feature>
<evidence type="ECO:0000259" key="4">
    <source>
        <dbReference type="Pfam" id="PF17177"/>
    </source>
</evidence>
<gene>
    <name evidence="5" type="ORF">KFL_000090560</name>
</gene>
<dbReference type="InterPro" id="IPR033443">
    <property type="entry name" value="PROP1-like_PPR_dom"/>
</dbReference>
<feature type="compositionally biased region" description="Basic residues" evidence="3">
    <location>
        <begin position="845"/>
        <end position="855"/>
    </location>
</feature>
<feature type="repeat" description="PPR" evidence="2">
    <location>
        <begin position="492"/>
        <end position="526"/>
    </location>
</feature>
<dbReference type="STRING" id="105231.A0A1Y1HIA2"/>
<feature type="repeat" description="PPR" evidence="2">
    <location>
        <begin position="457"/>
        <end position="487"/>
    </location>
</feature>
<evidence type="ECO:0000256" key="1">
    <source>
        <dbReference type="ARBA" id="ARBA00022737"/>
    </source>
</evidence>
<proteinExistence type="predicted"/>
<dbReference type="PANTHER" id="PTHR47936:SF1">
    <property type="entry name" value="PENTATRICOPEPTIDE REPEAT-CONTAINING PROTEIN GUN1, CHLOROPLASTIC"/>
    <property type="match status" value="1"/>
</dbReference>
<feature type="compositionally biased region" description="Basic and acidic residues" evidence="3">
    <location>
        <begin position="151"/>
        <end position="177"/>
    </location>
</feature>
<dbReference type="Pfam" id="PF01535">
    <property type="entry name" value="PPR"/>
    <property type="match status" value="3"/>
</dbReference>
<feature type="repeat" description="PPR" evidence="2">
    <location>
        <begin position="665"/>
        <end position="699"/>
    </location>
</feature>
<name>A0A1Y1HIA2_KLENI</name>
<feature type="repeat" description="PPR" evidence="2">
    <location>
        <begin position="735"/>
        <end position="769"/>
    </location>
</feature>
<feature type="repeat" description="PPR" evidence="2">
    <location>
        <begin position="282"/>
        <end position="316"/>
    </location>
</feature>
<feature type="region of interest" description="Disordered" evidence="3">
    <location>
        <begin position="845"/>
        <end position="903"/>
    </location>
</feature>
<sequence length="1047" mass="116140">MSVAKLVPQALSPGSLSGSKANVASAGAASQLSGGTASLSSFSKLCGLCLTAISLPKSKSRSRRGPIVRAQEGGRNATVVRGSEAPEKPAKLRLGQGGNIVESQHGAFVVYPPTIPVKRRVGRSIVRPEPRQKPKESSKRTTIQGDDEERDAVFLESKESKLAEKAAKSRAREGYLKDEEEEAEVQSEGKDAAPGSLAAGESESAEEEPYFRGKADVRLDYDIRPVVERIRQEGLEVMALFVDKLGVRDMDRILLKFGARAEWQVALRVFEWMLKDRFLQPDQKTYTIMMDILGTNKQPRLAEEMFQSMQEEGLVDTRACNVLLNAYAQVGQAKQASALFGYMKEQRMRLDAYTYSSVIKALSRDRSRTDEVLALFQEMQAARIAPTSVIYSQMIETLGSAGFVDQAESVFKQMQRSGVAPELIAFNSLLAAYTKQGMISKVEAIFDDLKQAGFEPSKYTYATVINAYGNAGDLDSAERVFAEYLASPQVQEPGPHNALMGVYARRGDLTKALQVFAGMNERGASPNDVSAVIILSSLVRARKMNEAEQLYETIEALEISHSTQLWNAVIHMYGKAGKVGKAREAYATMQKEGFRPNEVTYRELAALDRLERGSAPMRAVNGTPVPRLEQRTLLEMVGKAVQEGNLREALVVLRAALKDTRAEFEVQAFNVFCRACERNNEWEPVEELWREMRQQGRQLPAMTYYAVLQVFAKSNQLPRAEAVFSEMRSKGMAKVANGYNMRMNGYGRVRDFEAMEGVFGEMQAAGVTPDEVTFNTLISHYARTQQFEAALDALERMRDAGLRPNDVTHGIFRRDCHVSPDQVQEALQRGSFQGIIPDDVYVRQKKGRGRPRRGSHVAVDTEGGAGMAGATPASGGFEESTSRTGAESLVEEQPSSSSATGEDEWLRTLLRSQEGPSVVYDTVRWTGPDPPLDASSLTERVRQLVEKEGPERKWKVASFNNLLYAYADNLHMKGALHIFDKMLERNVLLKKRSAMKLLENLARTQHTDDTIRVRDVCDKAGIASFIYVSEAVEREMNRAGRLSVQPR</sequence>
<keyword evidence="1" id="KW-0677">Repeat</keyword>
<evidence type="ECO:0000256" key="2">
    <source>
        <dbReference type="PROSITE-ProRule" id="PRU00708"/>
    </source>
</evidence>